<organism evidence="4 5">
    <name type="scientific">Neodothiora populina</name>
    <dbReference type="NCBI Taxonomy" id="2781224"/>
    <lineage>
        <taxon>Eukaryota</taxon>
        <taxon>Fungi</taxon>
        <taxon>Dikarya</taxon>
        <taxon>Ascomycota</taxon>
        <taxon>Pezizomycotina</taxon>
        <taxon>Dothideomycetes</taxon>
        <taxon>Dothideomycetidae</taxon>
        <taxon>Dothideales</taxon>
        <taxon>Dothioraceae</taxon>
        <taxon>Neodothiora</taxon>
    </lineage>
</organism>
<evidence type="ECO:0008006" key="6">
    <source>
        <dbReference type="Google" id="ProtNLM"/>
    </source>
</evidence>
<dbReference type="InterPro" id="IPR001969">
    <property type="entry name" value="Aspartic_peptidase_AS"/>
</dbReference>
<feature type="repeat" description="ANK" evidence="3">
    <location>
        <begin position="461"/>
        <end position="493"/>
    </location>
</feature>
<feature type="repeat" description="ANK" evidence="3">
    <location>
        <begin position="429"/>
        <end position="461"/>
    </location>
</feature>
<protein>
    <recommendedName>
        <fullName evidence="6">Ankyrin repeat protein</fullName>
    </recommendedName>
</protein>
<keyword evidence="2 3" id="KW-0040">ANK repeat</keyword>
<dbReference type="EMBL" id="JBFMKM010000004">
    <property type="protein sequence ID" value="KAL1306479.1"/>
    <property type="molecule type" value="Genomic_DNA"/>
</dbReference>
<keyword evidence="1" id="KW-0677">Repeat</keyword>
<dbReference type="SUPFAM" id="SSF48403">
    <property type="entry name" value="Ankyrin repeat"/>
    <property type="match status" value="2"/>
</dbReference>
<sequence>MVELGEDQAEVVRKILSWLLVSQRPLNTSEMCKLVCAPEVPSMTNDTILDMCFDLVNLDEGQDQFRFSHLSVREFLEKRTNEFAQASMQSMATNACVTLMMGLKSVQPDDYAAYHWPLHAEYATKNGGESRIEQTLRTLFTTQIEDFVKWNNYILSTISASEYWERSPTENRLRDVVSHDANTIFVIASFGLIAHLHRTSSEAAEFTNLEAKNEDGYTALYLASELGHIRAVRTLLDRGADINAGNRGDGSALQAASRSGYLDVVQLLLESGADINAVNRYDGSALQAASRSGYLDIVQLLLDSGADINAVAEKSVLHAASGYGHLDIVQLLLKKGAKAEGDALVIASCLGHIEIVQLLLDHGVDINAKDRNGNGSALNASAESGEADCLKKLLLKKDVDMKCDDALYAASKNGHVDIVRQLVERGLDAETDALEVASYEGHADIVLLLLQKGVNIDARSNRGSALQAASFKGHFDIVQILLKRGANVNAEKGEYGNALHVASMSGSATVVQKLLEQGANVSSDTLCSATWRGHTDIVRQLLEKGADVNARGGYNGDCSALYIAAFNGHTEIVQQLLEKGADICTNIRFGNALYAASSEGHVEIVQQLLDKCADFNATGDKHSNSNALQAASEAGYVEIVRKLLEKGADVNTEVYEFSDTGVGEVSNALYAATKRRSDWDVRDSSEGNIDRWVPSEDDYANVIQQLLENGADVDKGRGYGLTVLFEGSE</sequence>
<evidence type="ECO:0000313" key="5">
    <source>
        <dbReference type="Proteomes" id="UP001562354"/>
    </source>
</evidence>
<dbReference type="PROSITE" id="PS50088">
    <property type="entry name" value="ANK_REPEAT"/>
    <property type="match status" value="12"/>
</dbReference>
<dbReference type="Proteomes" id="UP001562354">
    <property type="component" value="Unassembled WGS sequence"/>
</dbReference>
<feature type="repeat" description="ANK" evidence="3">
    <location>
        <begin position="339"/>
        <end position="371"/>
    </location>
</feature>
<evidence type="ECO:0000256" key="2">
    <source>
        <dbReference type="ARBA" id="ARBA00023043"/>
    </source>
</evidence>
<reference evidence="4 5" key="1">
    <citation type="submission" date="2024-07" db="EMBL/GenBank/DDBJ databases">
        <title>Draft sequence of the Neodothiora populina.</title>
        <authorList>
            <person name="Drown D.D."/>
            <person name="Schuette U.S."/>
            <person name="Buechlein A.B."/>
            <person name="Rusch D.R."/>
            <person name="Winton L.W."/>
            <person name="Adams G.A."/>
        </authorList>
    </citation>
    <scope>NUCLEOTIDE SEQUENCE [LARGE SCALE GENOMIC DNA]</scope>
    <source>
        <strain evidence="4 5">CPC 39397</strain>
    </source>
</reference>
<feature type="repeat" description="ANK" evidence="3">
    <location>
        <begin position="556"/>
        <end position="583"/>
    </location>
</feature>
<dbReference type="PROSITE" id="PS00141">
    <property type="entry name" value="ASP_PROTEASE"/>
    <property type="match status" value="1"/>
</dbReference>
<dbReference type="PANTHER" id="PTHR24173">
    <property type="entry name" value="ANKYRIN REPEAT CONTAINING"/>
    <property type="match status" value="1"/>
</dbReference>
<dbReference type="InterPro" id="IPR036770">
    <property type="entry name" value="Ankyrin_rpt-contain_sf"/>
</dbReference>
<dbReference type="Pfam" id="PF00023">
    <property type="entry name" value="Ank"/>
    <property type="match status" value="1"/>
</dbReference>
<feature type="repeat" description="ANK" evidence="3">
    <location>
        <begin position="521"/>
        <end position="553"/>
    </location>
</feature>
<gene>
    <name evidence="4" type="ORF">AAFC00_005174</name>
</gene>
<feature type="repeat" description="ANK" evidence="3">
    <location>
        <begin position="588"/>
        <end position="620"/>
    </location>
</feature>
<accession>A0ABR3PK13</accession>
<feature type="repeat" description="ANK" evidence="3">
    <location>
        <begin position="215"/>
        <end position="247"/>
    </location>
</feature>
<dbReference type="PANTHER" id="PTHR24173:SF27">
    <property type="entry name" value="ANKYRIN REPEAT AND SOCS BOX PROTEIN 1"/>
    <property type="match status" value="1"/>
</dbReference>
<evidence type="ECO:0000256" key="3">
    <source>
        <dbReference type="PROSITE-ProRule" id="PRU00023"/>
    </source>
</evidence>
<dbReference type="PROSITE" id="PS50297">
    <property type="entry name" value="ANK_REP_REGION"/>
    <property type="match status" value="11"/>
</dbReference>
<dbReference type="RefSeq" id="XP_069202751.1">
    <property type="nucleotide sequence ID" value="XM_069348605.1"/>
</dbReference>
<keyword evidence="5" id="KW-1185">Reference proteome</keyword>
<feature type="repeat" description="ANK" evidence="3">
    <location>
        <begin position="281"/>
        <end position="313"/>
    </location>
</feature>
<dbReference type="Pfam" id="PF12796">
    <property type="entry name" value="Ank_2"/>
    <property type="match status" value="4"/>
</dbReference>
<name>A0ABR3PK13_9PEZI</name>
<proteinExistence type="predicted"/>
<comment type="caution">
    <text evidence="4">The sequence shown here is derived from an EMBL/GenBank/DDBJ whole genome shotgun (WGS) entry which is preliminary data.</text>
</comment>
<dbReference type="InterPro" id="IPR002110">
    <property type="entry name" value="Ankyrin_rpt"/>
</dbReference>
<evidence type="ECO:0000256" key="1">
    <source>
        <dbReference type="ARBA" id="ARBA00022737"/>
    </source>
</evidence>
<dbReference type="GeneID" id="95978873"/>
<feature type="repeat" description="ANK" evidence="3">
    <location>
        <begin position="494"/>
        <end position="526"/>
    </location>
</feature>
<feature type="repeat" description="ANK" evidence="3">
    <location>
        <begin position="248"/>
        <end position="280"/>
    </location>
</feature>
<feature type="repeat" description="ANK" evidence="3">
    <location>
        <begin position="623"/>
        <end position="655"/>
    </location>
</feature>
<feature type="repeat" description="ANK" evidence="3">
    <location>
        <begin position="312"/>
        <end position="337"/>
    </location>
</feature>
<dbReference type="Gene3D" id="1.25.40.20">
    <property type="entry name" value="Ankyrin repeat-containing domain"/>
    <property type="match status" value="5"/>
</dbReference>
<dbReference type="PRINTS" id="PR01415">
    <property type="entry name" value="ANKYRIN"/>
</dbReference>
<evidence type="ECO:0000313" key="4">
    <source>
        <dbReference type="EMBL" id="KAL1306479.1"/>
    </source>
</evidence>
<dbReference type="SMART" id="SM00248">
    <property type="entry name" value="ANK"/>
    <property type="match status" value="15"/>
</dbReference>